<organism evidence="1 2">
    <name type="scientific">Rhizoctonia solani</name>
    <dbReference type="NCBI Taxonomy" id="456999"/>
    <lineage>
        <taxon>Eukaryota</taxon>
        <taxon>Fungi</taxon>
        <taxon>Dikarya</taxon>
        <taxon>Basidiomycota</taxon>
        <taxon>Agaricomycotina</taxon>
        <taxon>Agaricomycetes</taxon>
        <taxon>Cantharellales</taxon>
        <taxon>Ceratobasidiaceae</taxon>
        <taxon>Rhizoctonia</taxon>
    </lineage>
</organism>
<feature type="non-terminal residue" evidence="1">
    <location>
        <position position="1"/>
    </location>
</feature>
<comment type="caution">
    <text evidence="1">The sequence shown here is derived from an EMBL/GenBank/DDBJ whole genome shotgun (WGS) entry which is preliminary data.</text>
</comment>
<proteinExistence type="predicted"/>
<protein>
    <submittedName>
        <fullName evidence="1">Uncharacterized protein</fullName>
    </submittedName>
</protein>
<evidence type="ECO:0000313" key="2">
    <source>
        <dbReference type="Proteomes" id="UP000663846"/>
    </source>
</evidence>
<gene>
    <name evidence="1" type="ORF">RDB_LOCUS137055</name>
</gene>
<name>A0A8H3B1N9_9AGAM</name>
<evidence type="ECO:0000313" key="1">
    <source>
        <dbReference type="EMBL" id="CAE6445368.1"/>
    </source>
</evidence>
<dbReference type="EMBL" id="CAJMWS010000459">
    <property type="protein sequence ID" value="CAE6445368.1"/>
    <property type="molecule type" value="Genomic_DNA"/>
</dbReference>
<reference evidence="1" key="1">
    <citation type="submission" date="2021-01" db="EMBL/GenBank/DDBJ databases">
        <authorList>
            <person name="Kaushik A."/>
        </authorList>
    </citation>
    <scope>NUCLEOTIDE SEQUENCE</scope>
    <source>
        <strain evidence="1">AG1-1C</strain>
    </source>
</reference>
<sequence length="165" mass="18426">ASHFITHCRSLSYFIITTASLRELLSSDIAIPFSRSTRDYSHFTIHVPQERRVKPRTDGHLHSEGSDTHAVLAVVHSHATARKRTLRVNRRTCTSAIAERASSFRVSCIQYSSSPTLSTSVLSTGGDLRYDVRGLRGTEARELLAVWATRQGTRSQGLRAIVDYK</sequence>
<dbReference type="AlphaFoldDB" id="A0A8H3B1N9"/>
<dbReference type="Proteomes" id="UP000663846">
    <property type="component" value="Unassembled WGS sequence"/>
</dbReference>
<dbReference type="OrthoDB" id="106784at2759"/>
<accession>A0A8H3B1N9</accession>